<keyword evidence="2" id="KW-0547">Nucleotide-binding</keyword>
<dbReference type="Pfam" id="PF00149">
    <property type="entry name" value="Metallophos"/>
    <property type="match status" value="1"/>
</dbReference>
<dbReference type="InterPro" id="IPR008334">
    <property type="entry name" value="5'-Nucleotdase_C"/>
</dbReference>
<comment type="similarity">
    <text evidence="2">Belongs to the 5'-nucleotidase family.</text>
</comment>
<dbReference type="PANTHER" id="PTHR11575:SF24">
    <property type="entry name" value="5'-NUCLEOTIDASE"/>
    <property type="match status" value="1"/>
</dbReference>
<dbReference type="EMBL" id="CP024160">
    <property type="protein sequence ID" value="ATP54029.1"/>
    <property type="molecule type" value="Genomic_DNA"/>
</dbReference>
<dbReference type="Gene3D" id="3.90.780.10">
    <property type="entry name" value="5'-Nucleotidase, C-terminal domain"/>
    <property type="match status" value="1"/>
</dbReference>
<protein>
    <recommendedName>
        <fullName evidence="9">Bifunctional metallophosphatase/5'-nucleotidase</fullName>
    </recommendedName>
</protein>
<dbReference type="GO" id="GO:0030288">
    <property type="term" value="C:outer membrane-bounded periplasmic space"/>
    <property type="evidence" value="ECO:0007669"/>
    <property type="project" value="TreeGrafter"/>
</dbReference>
<feature type="compositionally biased region" description="Pro residues" evidence="3">
    <location>
        <begin position="615"/>
        <end position="625"/>
    </location>
</feature>
<dbReference type="GO" id="GO:0000166">
    <property type="term" value="F:nucleotide binding"/>
    <property type="evidence" value="ECO:0007669"/>
    <property type="project" value="UniProtKB-KW"/>
</dbReference>
<dbReference type="Pfam" id="PF02872">
    <property type="entry name" value="5_nucleotid_C"/>
    <property type="match status" value="1"/>
</dbReference>
<organism evidence="7 8">
    <name type="scientific">Collinsella aerofaciens</name>
    <dbReference type="NCBI Taxonomy" id="74426"/>
    <lineage>
        <taxon>Bacteria</taxon>
        <taxon>Bacillati</taxon>
        <taxon>Actinomycetota</taxon>
        <taxon>Coriobacteriia</taxon>
        <taxon>Coriobacteriales</taxon>
        <taxon>Coriobacteriaceae</taxon>
        <taxon>Collinsella</taxon>
    </lineage>
</organism>
<keyword evidence="4" id="KW-1133">Transmembrane helix</keyword>
<evidence type="ECO:0000256" key="2">
    <source>
        <dbReference type="RuleBase" id="RU362119"/>
    </source>
</evidence>
<keyword evidence="4" id="KW-0812">Transmembrane</keyword>
<keyword evidence="2" id="KW-0378">Hydrolase</keyword>
<feature type="domain" description="Calcineurin-like phosphoesterase" evidence="5">
    <location>
        <begin position="40"/>
        <end position="262"/>
    </location>
</feature>
<dbReference type="RefSeq" id="WP_099432091.1">
    <property type="nucleotide sequence ID" value="NZ_CP024160.1"/>
</dbReference>
<dbReference type="GO" id="GO:0008253">
    <property type="term" value="F:5'-nucleotidase activity"/>
    <property type="evidence" value="ECO:0007669"/>
    <property type="project" value="TreeGrafter"/>
</dbReference>
<dbReference type="KEGG" id="caer:CSV91_05420"/>
<keyword evidence="4" id="KW-0472">Membrane</keyword>
<dbReference type="PRINTS" id="PR01607">
    <property type="entry name" value="APYRASEFAMLY"/>
</dbReference>
<evidence type="ECO:0000256" key="1">
    <source>
        <dbReference type="ARBA" id="ARBA00022729"/>
    </source>
</evidence>
<dbReference type="GO" id="GO:0009166">
    <property type="term" value="P:nucleotide catabolic process"/>
    <property type="evidence" value="ECO:0007669"/>
    <property type="project" value="InterPro"/>
</dbReference>
<dbReference type="InterPro" id="IPR004843">
    <property type="entry name" value="Calcineurin-like_PHP"/>
</dbReference>
<sequence>MKRFVPRLALTVSLFAGALAGIPSLAFAGNLPAAIDGTVTVMHTNDIHGSYKYSYNESKGTGTVGFDGLAVLHSAQGSAPDLLLDAGDTFHGQSFATMSEGKSIAELMDTFYADGYDATTPGNHDWSYGADKLRTMTGSSTTSTPFAMLCANATSSNGVWSSSITKTLNRTWEDSESHSTFAYQIKVGVVGAMDESLGSSLRADLVAGTNFSSAANAINAEAEQLRKEGCDVVVCIAHTLDAKTFATRLRGVDALIAGHEHINLNEKVTGADGKTIHVVEAGSAFAEVGLLSVPYEYDTKGTESTDDDTVAVYAGKSDEKLYTAKDVNVLLTDPNKGSTYQSTLDEVHDNKIKPLDDAFSAASSEVLGTSSTNYFYGENASGTHGWEMVRTTDFRPSKEGDTTKAQTIGHVICGSYLDLTGADLAIENAGGIRGGIAAGDVTAGNVIAISPYGNTAETWTMTGADFLAALEHSLQISDECNHSYELQQAYVAAGHTEQEAQDKYKWRDDSGSVLSFGGINVTIDWTQPEGKRIVSATLTKDGTALDPAKDYTVATNNYIITNTTDFPTFANATKHTEWGTCESALRALIGQNGWENKMASLAGTISFGSAAVDPTPTPAPTPEPSPKTDATTTKVITKKTTGKLAATGDRTLAVIGACLIGGIVIIILGIIWKRRR</sequence>
<reference evidence="7 8" key="1">
    <citation type="submission" date="2017-10" db="EMBL/GenBank/DDBJ databases">
        <title>Complete genome sequence of Collinsella aerofaciens isolated from the gut of a healthy adult Indian.</title>
        <authorList>
            <person name="Bag S."/>
            <person name="Ghosh T.S."/>
            <person name="Das B."/>
        </authorList>
    </citation>
    <scope>NUCLEOTIDE SEQUENCE [LARGE SCALE GENOMIC DNA]</scope>
    <source>
        <strain evidence="8">indica</strain>
    </source>
</reference>
<keyword evidence="1 2" id="KW-0732">Signal</keyword>
<dbReference type="InterPro" id="IPR029052">
    <property type="entry name" value="Metallo-depent_PP-like"/>
</dbReference>
<dbReference type="Proteomes" id="UP000225608">
    <property type="component" value="Chromosome"/>
</dbReference>
<evidence type="ECO:0000259" key="5">
    <source>
        <dbReference type="Pfam" id="PF00149"/>
    </source>
</evidence>
<dbReference type="Gene3D" id="3.60.21.10">
    <property type="match status" value="1"/>
</dbReference>
<feature type="domain" description="5'-Nucleotidase C-terminal" evidence="6">
    <location>
        <begin position="398"/>
        <end position="570"/>
    </location>
</feature>
<evidence type="ECO:0008006" key="9">
    <source>
        <dbReference type="Google" id="ProtNLM"/>
    </source>
</evidence>
<feature type="signal peptide" evidence="2">
    <location>
        <begin position="1"/>
        <end position="28"/>
    </location>
</feature>
<evidence type="ECO:0000313" key="8">
    <source>
        <dbReference type="Proteomes" id="UP000225608"/>
    </source>
</evidence>
<evidence type="ECO:0000256" key="4">
    <source>
        <dbReference type="SAM" id="Phobius"/>
    </source>
</evidence>
<dbReference type="PANTHER" id="PTHR11575">
    <property type="entry name" value="5'-NUCLEOTIDASE-RELATED"/>
    <property type="match status" value="1"/>
</dbReference>
<dbReference type="SUPFAM" id="SSF55816">
    <property type="entry name" value="5'-nucleotidase (syn. UDP-sugar hydrolase), C-terminal domain"/>
    <property type="match status" value="1"/>
</dbReference>
<evidence type="ECO:0000313" key="7">
    <source>
        <dbReference type="EMBL" id="ATP54029.1"/>
    </source>
</evidence>
<accession>A0A2D1TXE8</accession>
<dbReference type="InterPro" id="IPR006179">
    <property type="entry name" value="5_nucleotidase/apyrase"/>
</dbReference>
<feature type="region of interest" description="Disordered" evidence="3">
    <location>
        <begin position="612"/>
        <end position="632"/>
    </location>
</feature>
<evidence type="ECO:0000259" key="6">
    <source>
        <dbReference type="Pfam" id="PF02872"/>
    </source>
</evidence>
<dbReference type="InterPro" id="IPR036907">
    <property type="entry name" value="5'-Nucleotdase_C_sf"/>
</dbReference>
<dbReference type="AlphaFoldDB" id="A0A2D1TXE8"/>
<feature type="transmembrane region" description="Helical" evidence="4">
    <location>
        <begin position="652"/>
        <end position="672"/>
    </location>
</feature>
<feature type="chain" id="PRO_5013431456" description="Bifunctional metallophosphatase/5'-nucleotidase" evidence="2">
    <location>
        <begin position="29"/>
        <end position="676"/>
    </location>
</feature>
<proteinExistence type="inferred from homology"/>
<evidence type="ECO:0000256" key="3">
    <source>
        <dbReference type="SAM" id="MobiDB-lite"/>
    </source>
</evidence>
<name>A0A2D1TXE8_9ACTN</name>
<dbReference type="SUPFAM" id="SSF56300">
    <property type="entry name" value="Metallo-dependent phosphatases"/>
    <property type="match status" value="1"/>
</dbReference>
<gene>
    <name evidence="7" type="ORF">CSV91_05420</name>
</gene>
<dbReference type="GO" id="GO:0008768">
    <property type="term" value="F:UDP-sugar diphosphatase activity"/>
    <property type="evidence" value="ECO:0007669"/>
    <property type="project" value="TreeGrafter"/>
</dbReference>